<gene>
    <name evidence="15 21" type="primary">secA</name>
    <name evidence="21" type="ORF">AW736_14545</name>
</gene>
<evidence type="ECO:0000313" key="22">
    <source>
        <dbReference type="Proteomes" id="UP000078486"/>
    </source>
</evidence>
<dbReference type="InterPro" id="IPR036266">
    <property type="entry name" value="SecA_Wing/Scaffold_sf"/>
</dbReference>
<dbReference type="GO" id="GO:0046872">
    <property type="term" value="F:metal ion binding"/>
    <property type="evidence" value="ECO:0007669"/>
    <property type="project" value="UniProtKB-KW"/>
</dbReference>
<dbReference type="Gene3D" id="3.40.50.300">
    <property type="entry name" value="P-loop containing nucleotide triphosphate hydrolases"/>
    <property type="match status" value="3"/>
</dbReference>
<dbReference type="GO" id="GO:0005829">
    <property type="term" value="C:cytosol"/>
    <property type="evidence" value="ECO:0007669"/>
    <property type="project" value="TreeGrafter"/>
</dbReference>
<comment type="caution">
    <text evidence="21">The sequence shown here is derived from an EMBL/GenBank/DDBJ whole genome shotgun (WGS) entry which is preliminary data.</text>
</comment>
<evidence type="ECO:0000256" key="14">
    <source>
        <dbReference type="ARBA" id="ARBA00023136"/>
    </source>
</evidence>
<feature type="region of interest" description="Disordered" evidence="17">
    <location>
        <begin position="1039"/>
        <end position="1064"/>
    </location>
</feature>
<keyword evidence="10 15" id="KW-0067">ATP-binding</keyword>
<feature type="domain" description="Helicase ATP-binding" evidence="18">
    <location>
        <begin position="107"/>
        <end position="266"/>
    </location>
</feature>
<keyword evidence="12 15" id="KW-1278">Translocase</keyword>
<keyword evidence="13 15" id="KW-0811">Translocation</keyword>
<dbReference type="GO" id="GO:0043952">
    <property type="term" value="P:protein transport by the Sec complex"/>
    <property type="evidence" value="ECO:0007669"/>
    <property type="project" value="TreeGrafter"/>
</dbReference>
<comment type="subcellular location">
    <subcellularLocation>
        <location evidence="15">Cell membrane</location>
        <topology evidence="15">Peripheral membrane protein</topology>
        <orientation evidence="15">Cytoplasmic side</orientation>
    </subcellularLocation>
    <subcellularLocation>
        <location evidence="15">Cytoplasm</location>
    </subcellularLocation>
    <subcellularLocation>
        <location evidence="2">Membrane</location>
        <topology evidence="2">Peripheral membrane protein</topology>
    </subcellularLocation>
    <text evidence="15">Distribution is 50-50.</text>
</comment>
<proteinExistence type="inferred from homology"/>
<dbReference type="InterPro" id="IPR000185">
    <property type="entry name" value="SecA"/>
</dbReference>
<dbReference type="InterPro" id="IPR044722">
    <property type="entry name" value="SecA_SF2_C"/>
</dbReference>
<feature type="binding site" evidence="15">
    <location>
        <position position="105"/>
    </location>
    <ligand>
        <name>ATP</name>
        <dbReference type="ChEBI" id="CHEBI:30616"/>
    </ligand>
</feature>
<evidence type="ECO:0000313" key="21">
    <source>
        <dbReference type="EMBL" id="OAM89170.1"/>
    </source>
</evidence>
<dbReference type="PANTHER" id="PTHR30612:SF0">
    <property type="entry name" value="CHLOROPLAST PROTEIN-TRANSPORTING ATPASE"/>
    <property type="match status" value="1"/>
</dbReference>
<dbReference type="EC" id="7.4.2.8" evidence="15"/>
<dbReference type="GO" id="GO:0005524">
    <property type="term" value="F:ATP binding"/>
    <property type="evidence" value="ECO:0007669"/>
    <property type="project" value="UniProtKB-UniRule"/>
</dbReference>
<dbReference type="PROSITE" id="PS51196">
    <property type="entry name" value="SECA_MOTOR_DEAD"/>
    <property type="match status" value="1"/>
</dbReference>
<dbReference type="InterPro" id="IPR027417">
    <property type="entry name" value="P-loop_NTPase"/>
</dbReference>
<dbReference type="SUPFAM" id="SSF81767">
    <property type="entry name" value="Pre-protein crosslinking domain of SecA"/>
    <property type="match status" value="1"/>
</dbReference>
<comment type="cofactor">
    <cofactor evidence="1">
        <name>Zn(2+)</name>
        <dbReference type="ChEBI" id="CHEBI:29105"/>
    </cofactor>
</comment>
<dbReference type="CDD" id="cd18803">
    <property type="entry name" value="SF2_C_secA"/>
    <property type="match status" value="1"/>
</dbReference>
<evidence type="ECO:0000256" key="11">
    <source>
        <dbReference type="ARBA" id="ARBA00022927"/>
    </source>
</evidence>
<dbReference type="InterPro" id="IPR001650">
    <property type="entry name" value="Helicase_C-like"/>
</dbReference>
<reference evidence="21 22" key="1">
    <citation type="submission" date="2016-01" db="EMBL/GenBank/DDBJ databases">
        <title>High potential of lignocellulose degradation of a new Verrucomicrobia species.</title>
        <authorList>
            <person name="Wang Y."/>
            <person name="Shi Y."/>
            <person name="Qiu Z."/>
            <person name="Liu S."/>
            <person name="Yang H."/>
        </authorList>
    </citation>
    <scope>NUCLEOTIDE SEQUENCE [LARGE SCALE GENOMIC DNA]</scope>
    <source>
        <strain evidence="21 22">TSB47</strain>
    </source>
</reference>
<dbReference type="Gene3D" id="1.10.3060.10">
    <property type="entry name" value="Helical scaffold and wing domains of SecA"/>
    <property type="match status" value="1"/>
</dbReference>
<protein>
    <recommendedName>
        <fullName evidence="15 16">Protein translocase subunit SecA</fullName>
        <ecNumber evidence="15">7.4.2.8</ecNumber>
    </recommendedName>
</protein>
<keyword evidence="6 15" id="KW-0963">Cytoplasm</keyword>
<dbReference type="Pfam" id="PF07517">
    <property type="entry name" value="SecA_DEAD"/>
    <property type="match status" value="1"/>
</dbReference>
<evidence type="ECO:0000256" key="8">
    <source>
        <dbReference type="ARBA" id="ARBA00022741"/>
    </source>
</evidence>
<evidence type="ECO:0000256" key="4">
    <source>
        <dbReference type="ARBA" id="ARBA00022448"/>
    </source>
</evidence>
<keyword evidence="4 15" id="KW-0813">Transport</keyword>
<dbReference type="Pfam" id="PF02810">
    <property type="entry name" value="SEC-C"/>
    <property type="match status" value="1"/>
</dbReference>
<dbReference type="InterPro" id="IPR011115">
    <property type="entry name" value="SecA_DEAD"/>
</dbReference>
<evidence type="ECO:0000259" key="20">
    <source>
        <dbReference type="PROSITE" id="PS51196"/>
    </source>
</evidence>
<dbReference type="HAMAP" id="MF_01382">
    <property type="entry name" value="SecA"/>
    <property type="match status" value="1"/>
</dbReference>
<dbReference type="EMBL" id="LRRQ01000103">
    <property type="protein sequence ID" value="OAM89170.1"/>
    <property type="molecule type" value="Genomic_DNA"/>
</dbReference>
<dbReference type="STRING" id="1184151.AW736_14545"/>
<dbReference type="Proteomes" id="UP000078486">
    <property type="component" value="Unassembled WGS sequence"/>
</dbReference>
<comment type="similarity">
    <text evidence="3 15 16">Belongs to the SecA family.</text>
</comment>
<dbReference type="Pfam" id="PF01043">
    <property type="entry name" value="SecA_PP_bind"/>
    <property type="match status" value="1"/>
</dbReference>
<dbReference type="GO" id="GO:0008564">
    <property type="term" value="F:protein-exporting ATPase activity"/>
    <property type="evidence" value="ECO:0007669"/>
    <property type="project" value="UniProtKB-EC"/>
</dbReference>
<dbReference type="SMART" id="SM00958">
    <property type="entry name" value="SecA_PP_bind"/>
    <property type="match status" value="1"/>
</dbReference>
<dbReference type="Pfam" id="PF07516">
    <property type="entry name" value="SecA_SW"/>
    <property type="match status" value="1"/>
</dbReference>
<evidence type="ECO:0000256" key="13">
    <source>
        <dbReference type="ARBA" id="ARBA00023010"/>
    </source>
</evidence>
<dbReference type="FunFam" id="3.40.50.300:FF:000113">
    <property type="entry name" value="Preprotein translocase subunit SecA"/>
    <property type="match status" value="1"/>
</dbReference>
<dbReference type="AlphaFoldDB" id="A0A178IGP4"/>
<feature type="binding site" evidence="15">
    <location>
        <position position="629"/>
    </location>
    <ligand>
        <name>ATP</name>
        <dbReference type="ChEBI" id="CHEBI:30616"/>
    </ligand>
</feature>
<evidence type="ECO:0000256" key="9">
    <source>
        <dbReference type="ARBA" id="ARBA00022833"/>
    </source>
</evidence>
<dbReference type="OrthoDB" id="9805579at2"/>
<keyword evidence="7" id="KW-0479">Metal-binding</keyword>
<dbReference type="Gene3D" id="3.10.450.50">
    <property type="match status" value="1"/>
</dbReference>
<dbReference type="GO" id="GO:0065002">
    <property type="term" value="P:intracellular protein transmembrane transport"/>
    <property type="evidence" value="ECO:0007669"/>
    <property type="project" value="UniProtKB-UniRule"/>
</dbReference>
<dbReference type="GO" id="GO:0017038">
    <property type="term" value="P:protein import"/>
    <property type="evidence" value="ECO:0007669"/>
    <property type="project" value="InterPro"/>
</dbReference>
<feature type="binding site" evidence="15">
    <location>
        <begin position="123"/>
        <end position="127"/>
    </location>
    <ligand>
        <name>ATP</name>
        <dbReference type="ChEBI" id="CHEBI:30616"/>
    </ligand>
</feature>
<dbReference type="InterPro" id="IPR014018">
    <property type="entry name" value="SecA_motor_DEAD"/>
</dbReference>
<comment type="function">
    <text evidence="15">Part of the Sec protein translocase complex. Interacts with the SecYEG preprotein conducting channel. Has a central role in coupling the hydrolysis of ATP to the transfer of proteins into and across the cell membrane, serving as an ATP-driven molecular motor driving the stepwise translocation of polypeptide chains across the membrane.</text>
</comment>
<dbReference type="InterPro" id="IPR011130">
    <property type="entry name" value="SecA_preprotein_X-link_dom"/>
</dbReference>
<keyword evidence="22" id="KW-1185">Reference proteome</keyword>
<keyword evidence="5 15" id="KW-1003">Cell membrane</keyword>
<organism evidence="21 22">
    <name type="scientific">Termitidicoccus mucosus</name>
    <dbReference type="NCBI Taxonomy" id="1184151"/>
    <lineage>
        <taxon>Bacteria</taxon>
        <taxon>Pseudomonadati</taxon>
        <taxon>Verrucomicrobiota</taxon>
        <taxon>Opitutia</taxon>
        <taxon>Opitutales</taxon>
        <taxon>Opitutaceae</taxon>
        <taxon>Termitidicoccus</taxon>
    </lineage>
</organism>
<keyword evidence="11 15" id="KW-0653">Protein transport</keyword>
<dbReference type="CDD" id="cd17928">
    <property type="entry name" value="DEXDc_SecA"/>
    <property type="match status" value="1"/>
</dbReference>
<dbReference type="InterPro" id="IPR011116">
    <property type="entry name" value="SecA_Wing/Scaffold"/>
</dbReference>
<evidence type="ECO:0000256" key="15">
    <source>
        <dbReference type="HAMAP-Rule" id="MF_01382"/>
    </source>
</evidence>
<dbReference type="SUPFAM" id="SSF52540">
    <property type="entry name" value="P-loop containing nucleoside triphosphate hydrolases"/>
    <property type="match status" value="2"/>
</dbReference>
<dbReference type="PROSITE" id="PS51194">
    <property type="entry name" value="HELICASE_CTER"/>
    <property type="match status" value="1"/>
</dbReference>
<evidence type="ECO:0000256" key="10">
    <source>
        <dbReference type="ARBA" id="ARBA00022840"/>
    </source>
</evidence>
<dbReference type="Gene3D" id="3.90.1440.10">
    <property type="entry name" value="SecA, preprotein cross-linking domain"/>
    <property type="match status" value="1"/>
</dbReference>
<evidence type="ECO:0000256" key="12">
    <source>
        <dbReference type="ARBA" id="ARBA00022967"/>
    </source>
</evidence>
<keyword evidence="14 15" id="KW-0472">Membrane</keyword>
<evidence type="ECO:0000256" key="1">
    <source>
        <dbReference type="ARBA" id="ARBA00001947"/>
    </source>
</evidence>
<evidence type="ECO:0000256" key="5">
    <source>
        <dbReference type="ARBA" id="ARBA00022475"/>
    </source>
</evidence>
<evidence type="ECO:0000259" key="19">
    <source>
        <dbReference type="PROSITE" id="PS51194"/>
    </source>
</evidence>
<dbReference type="PROSITE" id="PS51192">
    <property type="entry name" value="HELICASE_ATP_BIND_1"/>
    <property type="match status" value="1"/>
</dbReference>
<dbReference type="InterPro" id="IPR036670">
    <property type="entry name" value="SecA_X-link_sf"/>
</dbReference>
<evidence type="ECO:0000256" key="17">
    <source>
        <dbReference type="SAM" id="MobiDB-lite"/>
    </source>
</evidence>
<keyword evidence="9" id="KW-0862">Zinc</keyword>
<dbReference type="NCBIfam" id="TIGR00963">
    <property type="entry name" value="secA"/>
    <property type="match status" value="1"/>
</dbReference>
<feature type="domain" description="SecA family profile" evidence="20">
    <location>
        <begin position="3"/>
        <end position="758"/>
    </location>
</feature>
<evidence type="ECO:0000256" key="2">
    <source>
        <dbReference type="ARBA" id="ARBA00004170"/>
    </source>
</evidence>
<dbReference type="InterPro" id="IPR020937">
    <property type="entry name" value="SecA_CS"/>
</dbReference>
<dbReference type="InterPro" id="IPR004027">
    <property type="entry name" value="SEC_C_motif"/>
</dbReference>
<comment type="catalytic activity">
    <reaction evidence="15">
        <text>ATP + H2O + cellular proteinSide 1 = ADP + phosphate + cellular proteinSide 2.</text>
        <dbReference type="EC" id="7.4.2.8"/>
    </reaction>
</comment>
<evidence type="ECO:0000256" key="6">
    <source>
        <dbReference type="ARBA" id="ARBA00022490"/>
    </source>
</evidence>
<evidence type="ECO:0000256" key="16">
    <source>
        <dbReference type="RuleBase" id="RU003874"/>
    </source>
</evidence>
<dbReference type="GO" id="GO:0005886">
    <property type="term" value="C:plasma membrane"/>
    <property type="evidence" value="ECO:0007669"/>
    <property type="project" value="UniProtKB-SubCell"/>
</dbReference>
<evidence type="ECO:0000259" key="18">
    <source>
        <dbReference type="PROSITE" id="PS51192"/>
    </source>
</evidence>
<dbReference type="PROSITE" id="PS01312">
    <property type="entry name" value="SECA"/>
    <property type="match status" value="1"/>
</dbReference>
<feature type="domain" description="Helicase C-terminal" evidence="19">
    <location>
        <begin position="551"/>
        <end position="758"/>
    </location>
</feature>
<dbReference type="PANTHER" id="PTHR30612">
    <property type="entry name" value="SECA INNER MEMBRANE COMPONENT OF SEC PROTEIN SECRETION SYSTEM"/>
    <property type="match status" value="1"/>
</dbReference>
<evidence type="ECO:0000256" key="3">
    <source>
        <dbReference type="ARBA" id="ARBA00007650"/>
    </source>
</evidence>
<keyword evidence="8 15" id="KW-0547">Nucleotide-binding</keyword>
<dbReference type="GO" id="GO:0031522">
    <property type="term" value="C:cell envelope Sec protein transport complex"/>
    <property type="evidence" value="ECO:0007669"/>
    <property type="project" value="UniProtKB-ARBA"/>
</dbReference>
<dbReference type="SUPFAM" id="SSF81886">
    <property type="entry name" value="Helical scaffold and wing domains of SecA"/>
    <property type="match status" value="1"/>
</dbReference>
<dbReference type="GO" id="GO:0006605">
    <property type="term" value="P:protein targeting"/>
    <property type="evidence" value="ECO:0007669"/>
    <property type="project" value="UniProtKB-UniRule"/>
</dbReference>
<dbReference type="InterPro" id="IPR014001">
    <property type="entry name" value="Helicase_ATP-bd"/>
</dbReference>
<accession>A0A178IGP4</accession>
<dbReference type="Pfam" id="PF21090">
    <property type="entry name" value="P-loop_SecA"/>
    <property type="match status" value="1"/>
</dbReference>
<dbReference type="PRINTS" id="PR00906">
    <property type="entry name" value="SECA"/>
</dbReference>
<comment type="subunit">
    <text evidence="15">Monomer and homodimer. Part of the essential Sec protein translocation apparatus which comprises SecA, SecYEG and auxiliary proteins SecDF. Other proteins may also be involved.</text>
</comment>
<name>A0A178IGP4_9BACT</name>
<evidence type="ECO:0000256" key="7">
    <source>
        <dbReference type="ARBA" id="ARBA00022723"/>
    </source>
</evidence>
<dbReference type="RefSeq" id="WP_084442274.1">
    <property type="nucleotide sequence ID" value="NZ_KV441840.1"/>
</dbReference>
<sequence>MISWLLKKFSGRHYRKFLEKARPIVARINEIEASYQSLADEQLRAKTDEFRARVKAGETLDSILPEAFATVKNAARRISDPAHPLHRHTVCEHEQEWNMIHFDVQLIGGIAIHQGKIAEMATGEGKTLVSTLPLYLNSLNGRNAQLVTVNDSPARRDSEWMGHLYGFLGVSVGCIQQQMPNDLRRIQYACDITYGTASEFGFDYLRDNGMATRKEDQVQREHWFCIVDEIDSILVDEARTPLIISGPAPIEREQPFTRLKPGIERLVNEQIRLCNRLVSEARDLLEAAPGLASNAETRQQAAMKMLQVKLGGPTNKQLLRLLENPDWRKLLDKTETEMHSDFQKEQLFRLKEQLFYVIDERQHQADLTEIGRTKLRPDNPDAFVLPDLATQFSELEKDERFTPEQREDIKRKAQDDYATVSEEIHSISQLLRAYSLYEKDVEYVVQEGKVMIVDENTGRVMPGRRWSDGLHQAIEAKENVAIERETRTYATITIQNYFRMYEKLAGMTGTAETEATEFNDIYRLGVQVIPTNRPCIRIDQNDSIFKTRRDKFNAVVHEIEAAHRRGQPVLVGTASVESSEVLSRMLKRTGIVHTVLNAKFHQQEADIVARAGQRGAVTIATNMAGRGTDIKLGEGVRYNVAGATHPDPEKAKQKILQYTLTEPKTGEVKTYDSDSEDAAGLQLTPATKEAGGLYVIGTERHQSRRIDRQLRGRCSRQGDPGLTKFFLSLEDDLMRLFLQGNLASRLMEGTMKEGEELQHPWLNRSIESAQKKVEQQNYSARKRLLQYDDVLNKQREVIYGIRNAAIHADRPKDIIFEQVEEEIANRVATAGFGEKIGTTQASIESLTGWVNAHFPIALKVSELTGDDPEAVIKLVVDRVKKAYEVKESVELPEALGSLERYVIINAIDQHWQEHLTEMENLRQAVGLRSYGQKDPLVEYKSEAYKYFEELMNSVRLQICTGLFRSASNLQAFENMLSLLSRNAKTVGPDNADAAGAAVRRATAQVKTTITSGGSAAATAAPVSDTPEEEIKLPKVTVRREMPKVGRNDPCPCGSGKKFKNCHGR</sequence>
<dbReference type="SMART" id="SM00957">
    <property type="entry name" value="SecA_DEAD"/>
    <property type="match status" value="1"/>
</dbReference>